<feature type="binding site" evidence="8">
    <location>
        <position position="264"/>
    </location>
    <ligand>
        <name>substrate</name>
    </ligand>
</feature>
<proteinExistence type="inferred from homology"/>
<dbReference type="Pfam" id="PF18072">
    <property type="entry name" value="FGAR-AT_linker"/>
    <property type="match status" value="1"/>
</dbReference>
<dbReference type="CDD" id="cd02204">
    <property type="entry name" value="PurL_repeat2"/>
    <property type="match status" value="1"/>
</dbReference>
<dbReference type="InterPro" id="IPR010918">
    <property type="entry name" value="PurM-like_C_dom"/>
</dbReference>
<dbReference type="Gene3D" id="3.90.650.10">
    <property type="entry name" value="PurM-like C-terminal domain"/>
    <property type="match status" value="2"/>
</dbReference>
<feature type="binding site" evidence="8">
    <location>
        <begin position="336"/>
        <end position="338"/>
    </location>
    <ligand>
        <name>substrate</name>
    </ligand>
</feature>
<keyword evidence="7 8" id="KW-0460">Magnesium</keyword>
<dbReference type="NCBIfam" id="NF002290">
    <property type="entry name" value="PRK01213.1"/>
    <property type="match status" value="1"/>
</dbReference>
<evidence type="ECO:0000256" key="2">
    <source>
        <dbReference type="ARBA" id="ARBA00022598"/>
    </source>
</evidence>
<feature type="domain" description="PurM-like N-terminal" evidence="10">
    <location>
        <begin position="97"/>
        <end position="212"/>
    </location>
</feature>
<dbReference type="InterPro" id="IPR016188">
    <property type="entry name" value="PurM-like_N"/>
</dbReference>
<comment type="subcellular location">
    <subcellularLocation>
        <location evidence="8">Cytoplasm</location>
    </subcellularLocation>
</comment>
<evidence type="ECO:0000256" key="9">
    <source>
        <dbReference type="SAM" id="MobiDB-lite"/>
    </source>
</evidence>
<evidence type="ECO:0000256" key="1">
    <source>
        <dbReference type="ARBA" id="ARBA00022490"/>
    </source>
</evidence>
<protein>
    <recommendedName>
        <fullName evidence="8">Phosphoribosylformylglycinamidine synthase subunit PurL</fullName>
        <shortName evidence="8">FGAM synthase</shortName>
        <ecNumber evidence="8">6.3.5.3</ecNumber>
    </recommendedName>
    <alternativeName>
        <fullName evidence="8">Formylglycinamide ribonucleotide amidotransferase subunit II</fullName>
        <shortName evidence="8">FGAR amidotransferase II</shortName>
        <shortName evidence="8">FGAR-AT II</shortName>
    </alternativeName>
    <alternativeName>
        <fullName evidence="8">Glutamine amidotransferase PurL</fullName>
    </alternativeName>
    <alternativeName>
        <fullName evidence="8">Phosphoribosylformylglycinamidine synthase subunit II</fullName>
    </alternativeName>
</protein>
<dbReference type="Pfam" id="PF00586">
    <property type="entry name" value="AIRS"/>
    <property type="match status" value="2"/>
</dbReference>
<dbReference type="GO" id="GO:0004642">
    <property type="term" value="F:phosphoribosylformylglycinamidine synthase activity"/>
    <property type="evidence" value="ECO:0007669"/>
    <property type="project" value="UniProtKB-UniRule"/>
</dbReference>
<evidence type="ECO:0000256" key="3">
    <source>
        <dbReference type="ARBA" id="ARBA00022723"/>
    </source>
</evidence>
<evidence type="ECO:0000256" key="6">
    <source>
        <dbReference type="ARBA" id="ARBA00022840"/>
    </source>
</evidence>
<organism evidence="13 14">
    <name type="scientific">Yinghuangia soli</name>
    <dbReference type="NCBI Taxonomy" id="2908204"/>
    <lineage>
        <taxon>Bacteria</taxon>
        <taxon>Bacillati</taxon>
        <taxon>Actinomycetota</taxon>
        <taxon>Actinomycetes</taxon>
        <taxon>Kitasatosporales</taxon>
        <taxon>Streptomycetaceae</taxon>
        <taxon>Yinghuangia</taxon>
    </lineage>
</organism>
<feature type="domain" description="PurM-like C-terminal" evidence="11">
    <location>
        <begin position="599"/>
        <end position="735"/>
    </location>
</feature>
<keyword evidence="14" id="KW-1185">Reference proteome</keyword>
<feature type="compositionally biased region" description="Basic and acidic residues" evidence="9">
    <location>
        <begin position="1"/>
        <end position="18"/>
    </location>
</feature>
<dbReference type="NCBIfam" id="TIGR01736">
    <property type="entry name" value="FGAM_synth_II"/>
    <property type="match status" value="1"/>
</dbReference>
<comment type="pathway">
    <text evidence="8">Purine metabolism; IMP biosynthesis via de novo pathway; 5-amino-1-(5-phospho-D-ribosyl)imidazole from N(2)-formyl-N(1)-(5-phospho-D-ribosyl)glycinamide: step 1/2.</text>
</comment>
<keyword evidence="6 8" id="KW-0067">ATP-binding</keyword>
<dbReference type="Pfam" id="PF02769">
    <property type="entry name" value="AIRS_C"/>
    <property type="match status" value="2"/>
</dbReference>
<feature type="active site" description="Proton acceptor" evidence="8">
    <location>
        <position position="118"/>
    </location>
</feature>
<feature type="domain" description="PurM-like C-terminal" evidence="11">
    <location>
        <begin position="225"/>
        <end position="380"/>
    </location>
</feature>
<dbReference type="CDD" id="cd02203">
    <property type="entry name" value="PurL_repeat1"/>
    <property type="match status" value="1"/>
</dbReference>
<evidence type="ECO:0000259" key="12">
    <source>
        <dbReference type="Pfam" id="PF18072"/>
    </source>
</evidence>
<evidence type="ECO:0000256" key="5">
    <source>
        <dbReference type="ARBA" id="ARBA00022755"/>
    </source>
</evidence>
<feature type="active site" evidence="8">
    <location>
        <position position="69"/>
    </location>
</feature>
<evidence type="ECO:0000256" key="8">
    <source>
        <dbReference type="HAMAP-Rule" id="MF_00420"/>
    </source>
</evidence>
<feature type="binding site" evidence="8">
    <location>
        <position position="564"/>
    </location>
    <ligand>
        <name>substrate</name>
    </ligand>
</feature>
<keyword evidence="4 8" id="KW-0547">Nucleotide-binding</keyword>
<feature type="binding site" evidence="8">
    <location>
        <position position="72"/>
    </location>
    <ligand>
        <name>ATP</name>
        <dbReference type="ChEBI" id="CHEBI:30616"/>
    </ligand>
</feature>
<dbReference type="InterPro" id="IPR041609">
    <property type="entry name" value="PurL_linker"/>
</dbReference>
<evidence type="ECO:0000259" key="11">
    <source>
        <dbReference type="Pfam" id="PF02769"/>
    </source>
</evidence>
<dbReference type="InterPro" id="IPR036921">
    <property type="entry name" value="PurM-like_N_sf"/>
</dbReference>
<dbReference type="EC" id="6.3.5.3" evidence="8"/>
<dbReference type="SUPFAM" id="SSF55326">
    <property type="entry name" value="PurM N-terminal domain-like"/>
    <property type="match status" value="2"/>
</dbReference>
<keyword evidence="3 8" id="KW-0479">Metal-binding</keyword>
<evidence type="ECO:0000259" key="10">
    <source>
        <dbReference type="Pfam" id="PF00586"/>
    </source>
</evidence>
<feature type="domain" description="PurM-like N-terminal" evidence="10">
    <location>
        <begin position="467"/>
        <end position="586"/>
    </location>
</feature>
<dbReference type="PANTHER" id="PTHR43555">
    <property type="entry name" value="PHOSPHORIBOSYLFORMYLGLYCINAMIDINE SYNTHASE SUBUNIT PURL"/>
    <property type="match status" value="1"/>
</dbReference>
<sequence>MTLDTVDKAKDDSKDRGWLQDGPVGAHTFGQPYAELGLKTDEYERIVTILDRRPTSSELAMYSVMWSEHCSYKSSKVHLRQFGEKAPASDAMLVGIGENAGVVDVGQGYAVTFKVESHNHPSYVEPYQGAATGIGGIVRDILAMGARPVAVMDPLRFGAADHPDTRRVLPGVVSGIGGYGNCLGLPNIGGEVVFDPCYQGNPLVNALCVGVMKHEDIHLAKASGTGNLVILYGARTGGDGIGGVSVLASETFDADGPAKRPAVQVGDPFQEKLLIECTLEVFAEDLVTGIQDLGGAGLSCATSELASAGSGGMRVELDKVPLRDATLAPEEILMSESQERMCAIVEPGKVDRFLEICAKWDVIATVIGEVTDGDRLEIFWHGEKIVDVPPRTVAHEGPVYERPFARPEWQDALQADGAEHLPRPQGGDELRATLLKLTGSPNLADKSWITDQYDRYVLGNTVLAQPEDAGMIRVDEETNLGVAVSTDGNGRFCKLDPYTGAQLALAEAYRNVATTGARPLAVTDCLNFGSPEDPGVMWQFAEATRGLADACQILGTPVTGGNVSFYNQTGETAIHPTPVVGVLGVIDDVTRRTPIGFREEGQIILLLGDTREELSGSVWADVAHGHLGGRPPQVDLERERVLAEVLIAGSRDGMVDAAHDLADGGLAQALVEACLRGGNGARIVLPEELDPFVALFSESAGRAIVAVPRSEELRFTDMCKVRHLPVARIGVVDGETLEIQGQFTIGLDELKAANSAPLRDFFA</sequence>
<dbReference type="AlphaFoldDB" id="A0AA41TYY5"/>
<dbReference type="RefSeq" id="WP_235050815.1">
    <property type="nucleotide sequence ID" value="NZ_JAKFHA010000002.1"/>
</dbReference>
<dbReference type="InterPro" id="IPR036676">
    <property type="entry name" value="PurM-like_C_sf"/>
</dbReference>
<comment type="caution">
    <text evidence="8">Lacks conserved residue(s) required for the propagation of feature annotation.</text>
</comment>
<dbReference type="GO" id="GO:0006189">
    <property type="term" value="P:'de novo' IMP biosynthetic process"/>
    <property type="evidence" value="ECO:0007669"/>
    <property type="project" value="UniProtKB-UniRule"/>
</dbReference>
<evidence type="ECO:0000313" key="14">
    <source>
        <dbReference type="Proteomes" id="UP001165378"/>
    </source>
</evidence>
<feature type="binding site" evidence="8">
    <location>
        <position position="562"/>
    </location>
    <ligand>
        <name>Mg(2+)</name>
        <dbReference type="ChEBI" id="CHEBI:18420"/>
        <label>1</label>
    </ligand>
</feature>
<dbReference type="PIRSF" id="PIRSF001587">
    <property type="entry name" value="FGAM_synthase_II"/>
    <property type="match status" value="1"/>
</dbReference>
<dbReference type="GO" id="GO:0005737">
    <property type="term" value="C:cytoplasm"/>
    <property type="evidence" value="ECO:0007669"/>
    <property type="project" value="UniProtKB-SubCell"/>
</dbReference>
<accession>A0AA41TYY5</accession>
<feature type="domain" description="Phosphoribosylformylglycinamidine synthase linker" evidence="12">
    <location>
        <begin position="32"/>
        <end position="73"/>
    </location>
</feature>
<keyword evidence="1 8" id="KW-0963">Cytoplasm</keyword>
<dbReference type="FunFam" id="3.30.1330.10:FF:000004">
    <property type="entry name" value="Phosphoribosylformylglycinamidine synthase subunit PurL"/>
    <property type="match status" value="1"/>
</dbReference>
<feature type="binding site" evidence="8">
    <location>
        <begin position="117"/>
        <end position="120"/>
    </location>
    <ligand>
        <name>substrate</name>
    </ligand>
</feature>
<comment type="catalytic activity">
    <reaction evidence="8">
        <text>N(2)-formyl-N(1)-(5-phospho-beta-D-ribosyl)glycinamide + L-glutamine + ATP + H2O = 2-formamido-N(1)-(5-O-phospho-beta-D-ribosyl)acetamidine + L-glutamate + ADP + phosphate + H(+)</text>
        <dbReference type="Rhea" id="RHEA:17129"/>
        <dbReference type="ChEBI" id="CHEBI:15377"/>
        <dbReference type="ChEBI" id="CHEBI:15378"/>
        <dbReference type="ChEBI" id="CHEBI:29985"/>
        <dbReference type="ChEBI" id="CHEBI:30616"/>
        <dbReference type="ChEBI" id="CHEBI:43474"/>
        <dbReference type="ChEBI" id="CHEBI:58359"/>
        <dbReference type="ChEBI" id="CHEBI:147286"/>
        <dbReference type="ChEBI" id="CHEBI:147287"/>
        <dbReference type="ChEBI" id="CHEBI:456216"/>
        <dbReference type="EC" id="6.3.5.3"/>
    </reaction>
</comment>
<keyword evidence="2 8" id="KW-0436">Ligase</keyword>
<comment type="caution">
    <text evidence="13">The sequence shown here is derived from an EMBL/GenBank/DDBJ whole genome shotgun (WGS) entry which is preliminary data.</text>
</comment>
<dbReference type="GO" id="GO:0005524">
    <property type="term" value="F:ATP binding"/>
    <property type="evidence" value="ECO:0007669"/>
    <property type="project" value="UniProtKB-UniRule"/>
</dbReference>
<gene>
    <name evidence="8 13" type="primary">purL</name>
    <name evidence="13" type="ORF">LZ495_05525</name>
</gene>
<dbReference type="SUPFAM" id="SSF56042">
    <property type="entry name" value="PurM C-terminal domain-like"/>
    <property type="match status" value="2"/>
</dbReference>
<feature type="region of interest" description="Disordered" evidence="9">
    <location>
        <begin position="1"/>
        <end position="23"/>
    </location>
</feature>
<evidence type="ECO:0000313" key="13">
    <source>
        <dbReference type="EMBL" id="MCF2526680.1"/>
    </source>
</evidence>
<comment type="function">
    <text evidence="8">Part of the phosphoribosylformylglycinamidine synthase complex involved in the purines biosynthetic pathway. Catalyzes the ATP-dependent conversion of formylglycinamide ribonucleotide (FGAR) and glutamine to yield formylglycinamidine ribonucleotide (FGAM) and glutamate. The FGAM synthase complex is composed of three subunits. PurQ produces an ammonia molecule by converting glutamine to glutamate. PurL transfers the ammonia molecule to FGAR to form FGAM in an ATP-dependent manner. PurS interacts with PurQ and PurL and is thought to assist in the transfer of the ammonia molecule from PurQ to PurL.</text>
</comment>
<feature type="binding site" evidence="8">
    <location>
        <position position="561"/>
    </location>
    <ligand>
        <name>ATP</name>
        <dbReference type="ChEBI" id="CHEBI:30616"/>
    </ligand>
</feature>
<feature type="binding site" evidence="8">
    <location>
        <position position="292"/>
    </location>
    <ligand>
        <name>Mg(2+)</name>
        <dbReference type="ChEBI" id="CHEBI:18420"/>
        <label>2</label>
    </ligand>
</feature>
<feature type="binding site" evidence="8">
    <location>
        <position position="139"/>
    </location>
    <ligand>
        <name>substrate</name>
    </ligand>
</feature>
<dbReference type="HAMAP" id="MF_00420">
    <property type="entry name" value="PurL_2"/>
    <property type="match status" value="1"/>
</dbReference>
<reference evidence="13" key="1">
    <citation type="submission" date="2022-01" db="EMBL/GenBank/DDBJ databases">
        <title>Genome-Based Taxonomic Classification of the Phylum Actinobacteria.</title>
        <authorList>
            <person name="Gao Y."/>
        </authorList>
    </citation>
    <scope>NUCLEOTIDE SEQUENCE</scope>
    <source>
        <strain evidence="13">KLBMP 8922</strain>
    </source>
</reference>
<dbReference type="PANTHER" id="PTHR43555:SF1">
    <property type="entry name" value="PHOSPHORIBOSYLFORMYLGLYCINAMIDINE SYNTHASE SUBUNIT PURL"/>
    <property type="match status" value="1"/>
</dbReference>
<comment type="similarity">
    <text evidence="8">Belongs to the FGAMS family.</text>
</comment>
<feature type="binding site" evidence="8">
    <location>
        <position position="140"/>
    </location>
    <ligand>
        <name>Mg(2+)</name>
        <dbReference type="ChEBI" id="CHEBI:18420"/>
        <label>2</label>
    </ligand>
</feature>
<feature type="binding site" evidence="8">
    <location>
        <position position="524"/>
    </location>
    <ligand>
        <name>ATP</name>
        <dbReference type="ChEBI" id="CHEBI:30616"/>
    </ligand>
</feature>
<evidence type="ECO:0000256" key="7">
    <source>
        <dbReference type="ARBA" id="ARBA00022842"/>
    </source>
</evidence>
<comment type="subunit">
    <text evidence="8">Monomer. Part of the FGAM synthase complex composed of 1 PurL, 1 PurQ and 2 PurS subunits.</text>
</comment>
<evidence type="ECO:0000256" key="4">
    <source>
        <dbReference type="ARBA" id="ARBA00022741"/>
    </source>
</evidence>
<name>A0AA41TYY5_9ACTN</name>
<dbReference type="GO" id="GO:0000287">
    <property type="term" value="F:magnesium ion binding"/>
    <property type="evidence" value="ECO:0007669"/>
    <property type="project" value="UniProtKB-UniRule"/>
</dbReference>
<dbReference type="InterPro" id="IPR010074">
    <property type="entry name" value="PRibForGlyAmidine_synth_PurL"/>
</dbReference>
<feature type="binding site" evidence="8">
    <location>
        <position position="116"/>
    </location>
    <ligand>
        <name>Mg(2+)</name>
        <dbReference type="ChEBI" id="CHEBI:18420"/>
        <label>1</label>
    </ligand>
</feature>
<dbReference type="EMBL" id="JAKFHA010000002">
    <property type="protein sequence ID" value="MCF2526680.1"/>
    <property type="molecule type" value="Genomic_DNA"/>
</dbReference>
<feature type="binding site" evidence="8">
    <location>
        <position position="114"/>
    </location>
    <ligand>
        <name>ATP</name>
        <dbReference type="ChEBI" id="CHEBI:30616"/>
    </ligand>
</feature>
<dbReference type="Gene3D" id="3.30.1330.10">
    <property type="entry name" value="PurM-like, N-terminal domain"/>
    <property type="match status" value="2"/>
</dbReference>
<keyword evidence="5 8" id="KW-0658">Purine biosynthesis</keyword>
<dbReference type="Proteomes" id="UP001165378">
    <property type="component" value="Unassembled WGS sequence"/>
</dbReference>